<accession>A0A6I6JLR8</accession>
<protein>
    <recommendedName>
        <fullName evidence="3">DNA-binding protein</fullName>
    </recommendedName>
</protein>
<sequence>MKNIPMKAMVAQCFSHCEALNAKAVYDLVRDHFPSEKYCSIPIIEDHLLSLKAVGILNEEGSYLDDDGQLVSVYRISEYGLDKLHRSK</sequence>
<evidence type="ECO:0000313" key="1">
    <source>
        <dbReference type="EMBL" id="QGY41880.1"/>
    </source>
</evidence>
<dbReference type="EMBL" id="CP046400">
    <property type="protein sequence ID" value="QGY41880.1"/>
    <property type="molecule type" value="Genomic_DNA"/>
</dbReference>
<reference evidence="1 2" key="1">
    <citation type="submission" date="2019-11" db="EMBL/GenBank/DDBJ databases">
        <authorList>
            <person name="Zheng R.K."/>
            <person name="Sun C.M."/>
        </authorList>
    </citation>
    <scope>NUCLEOTIDE SEQUENCE [LARGE SCALE GENOMIC DNA]</scope>
    <source>
        <strain evidence="1 2">SRB007</strain>
    </source>
</reference>
<dbReference type="Proteomes" id="UP000428328">
    <property type="component" value="Chromosome"/>
</dbReference>
<keyword evidence="2" id="KW-1185">Reference proteome</keyword>
<evidence type="ECO:0008006" key="3">
    <source>
        <dbReference type="Google" id="ProtNLM"/>
    </source>
</evidence>
<gene>
    <name evidence="1" type="ORF">GM415_17715</name>
</gene>
<name>A0A6I6JLR8_9BACT</name>
<dbReference type="AlphaFoldDB" id="A0A6I6JLR8"/>
<dbReference type="KEGG" id="psel:GM415_17715"/>
<proteinExistence type="predicted"/>
<organism evidence="1 2">
    <name type="scientific">Pseudodesulfovibrio cashew</name>
    <dbReference type="NCBI Taxonomy" id="2678688"/>
    <lineage>
        <taxon>Bacteria</taxon>
        <taxon>Pseudomonadati</taxon>
        <taxon>Thermodesulfobacteriota</taxon>
        <taxon>Desulfovibrionia</taxon>
        <taxon>Desulfovibrionales</taxon>
        <taxon>Desulfovibrionaceae</taxon>
    </lineage>
</organism>
<dbReference type="RefSeq" id="WP_158950554.1">
    <property type="nucleotide sequence ID" value="NZ_CP046400.1"/>
</dbReference>
<evidence type="ECO:0000313" key="2">
    <source>
        <dbReference type="Proteomes" id="UP000428328"/>
    </source>
</evidence>